<accession>A0A0F9SKT4</accession>
<gene>
    <name evidence="1" type="ORF">LCGC14_0840160</name>
</gene>
<organism evidence="1">
    <name type="scientific">marine sediment metagenome</name>
    <dbReference type="NCBI Taxonomy" id="412755"/>
    <lineage>
        <taxon>unclassified sequences</taxon>
        <taxon>metagenomes</taxon>
        <taxon>ecological metagenomes</taxon>
    </lineage>
</organism>
<protein>
    <submittedName>
        <fullName evidence="1">Uncharacterized protein</fullName>
    </submittedName>
</protein>
<comment type="caution">
    <text evidence="1">The sequence shown here is derived from an EMBL/GenBank/DDBJ whole genome shotgun (WGS) entry which is preliminary data.</text>
</comment>
<sequence>MPDRWEREAEETIVLKRRGKIVGRIELGTNQWTMWNPRLSSTPEKYPSGDASGIEASLSEAKRAVEEELELNA</sequence>
<dbReference type="EMBL" id="LAZR01002454">
    <property type="protein sequence ID" value="KKN29848.1"/>
    <property type="molecule type" value="Genomic_DNA"/>
</dbReference>
<dbReference type="AlphaFoldDB" id="A0A0F9SKT4"/>
<proteinExistence type="predicted"/>
<evidence type="ECO:0000313" key="1">
    <source>
        <dbReference type="EMBL" id="KKN29848.1"/>
    </source>
</evidence>
<name>A0A0F9SKT4_9ZZZZ</name>
<reference evidence="1" key="1">
    <citation type="journal article" date="2015" name="Nature">
        <title>Complex archaea that bridge the gap between prokaryotes and eukaryotes.</title>
        <authorList>
            <person name="Spang A."/>
            <person name="Saw J.H."/>
            <person name="Jorgensen S.L."/>
            <person name="Zaremba-Niedzwiedzka K."/>
            <person name="Martijn J."/>
            <person name="Lind A.E."/>
            <person name="van Eijk R."/>
            <person name="Schleper C."/>
            <person name="Guy L."/>
            <person name="Ettema T.J."/>
        </authorList>
    </citation>
    <scope>NUCLEOTIDE SEQUENCE</scope>
</reference>